<feature type="region of interest" description="Disordered" evidence="1">
    <location>
        <begin position="124"/>
        <end position="161"/>
    </location>
</feature>
<dbReference type="EMBL" id="BGZK01001300">
    <property type="protein sequence ID" value="GBP76699.1"/>
    <property type="molecule type" value="Genomic_DNA"/>
</dbReference>
<evidence type="ECO:0000313" key="3">
    <source>
        <dbReference type="Proteomes" id="UP000299102"/>
    </source>
</evidence>
<organism evidence="2 3">
    <name type="scientific">Eumeta variegata</name>
    <name type="common">Bagworm moth</name>
    <name type="synonym">Eumeta japonica</name>
    <dbReference type="NCBI Taxonomy" id="151549"/>
    <lineage>
        <taxon>Eukaryota</taxon>
        <taxon>Metazoa</taxon>
        <taxon>Ecdysozoa</taxon>
        <taxon>Arthropoda</taxon>
        <taxon>Hexapoda</taxon>
        <taxon>Insecta</taxon>
        <taxon>Pterygota</taxon>
        <taxon>Neoptera</taxon>
        <taxon>Endopterygota</taxon>
        <taxon>Lepidoptera</taxon>
        <taxon>Glossata</taxon>
        <taxon>Ditrysia</taxon>
        <taxon>Tineoidea</taxon>
        <taxon>Psychidae</taxon>
        <taxon>Oiketicinae</taxon>
        <taxon>Eumeta</taxon>
    </lineage>
</organism>
<protein>
    <submittedName>
        <fullName evidence="2">Uncharacterized protein</fullName>
    </submittedName>
</protein>
<evidence type="ECO:0000313" key="2">
    <source>
        <dbReference type="EMBL" id="GBP76699.1"/>
    </source>
</evidence>
<keyword evidence="3" id="KW-1185">Reference proteome</keyword>
<feature type="region of interest" description="Disordered" evidence="1">
    <location>
        <begin position="88"/>
        <end position="109"/>
    </location>
</feature>
<proteinExistence type="predicted"/>
<dbReference type="AlphaFoldDB" id="A0A4C1YQ10"/>
<feature type="compositionally biased region" description="Basic and acidic residues" evidence="1">
    <location>
        <begin position="126"/>
        <end position="161"/>
    </location>
</feature>
<sequence length="197" mass="22411">GYYYCNDIFLRSEVILKSLSRRRRDMKNEHVENYRTVDFPCTRARITTDRSFIACVYQGPKFEYLVICLRSIAHLVRIAGLFVTARSITGSPMPRPPPPAHATGLSRPDLDRCKRARNNAIIRRTVRPDRSDKHVGAGDAHDVTDPPRARPPEYPDADVQRFPKRVTNQINQVIGRGSVPWVTCVVSQPARAPLDDF</sequence>
<name>A0A4C1YQ10_EUMVA</name>
<evidence type="ECO:0000256" key="1">
    <source>
        <dbReference type="SAM" id="MobiDB-lite"/>
    </source>
</evidence>
<dbReference type="Proteomes" id="UP000299102">
    <property type="component" value="Unassembled WGS sequence"/>
</dbReference>
<comment type="caution">
    <text evidence="2">The sequence shown here is derived from an EMBL/GenBank/DDBJ whole genome shotgun (WGS) entry which is preliminary data.</text>
</comment>
<reference evidence="2 3" key="1">
    <citation type="journal article" date="2019" name="Commun. Biol.">
        <title>The bagworm genome reveals a unique fibroin gene that provides high tensile strength.</title>
        <authorList>
            <person name="Kono N."/>
            <person name="Nakamura H."/>
            <person name="Ohtoshi R."/>
            <person name="Tomita M."/>
            <person name="Numata K."/>
            <person name="Arakawa K."/>
        </authorList>
    </citation>
    <scope>NUCLEOTIDE SEQUENCE [LARGE SCALE GENOMIC DNA]</scope>
</reference>
<feature type="non-terminal residue" evidence="2">
    <location>
        <position position="1"/>
    </location>
</feature>
<gene>
    <name evidence="2" type="ORF">EVAR_52434_1</name>
</gene>
<accession>A0A4C1YQ10</accession>